<evidence type="ECO:0000313" key="1">
    <source>
        <dbReference type="EMBL" id="CAN0333142.1"/>
    </source>
</evidence>
<name>A0AC59ZA79_RANTA</name>
<gene>
    <name evidence="1" type="ORF">MRATA1EN22A_LOCUS15848</name>
</gene>
<dbReference type="EMBL" id="OX596110">
    <property type="protein sequence ID" value="CAN0333142.1"/>
    <property type="molecule type" value="Genomic_DNA"/>
</dbReference>
<reference evidence="1" key="1">
    <citation type="submission" date="2023-05" db="EMBL/GenBank/DDBJ databases">
        <authorList>
            <consortium name="ELIXIR-Norway"/>
        </authorList>
    </citation>
    <scope>NUCLEOTIDE SEQUENCE</scope>
</reference>
<organism evidence="1 2">
    <name type="scientific">Rangifer tarandus platyrhynchus</name>
    <name type="common">Svalbard reindeer</name>
    <dbReference type="NCBI Taxonomy" id="3082113"/>
    <lineage>
        <taxon>Eukaryota</taxon>
        <taxon>Metazoa</taxon>
        <taxon>Chordata</taxon>
        <taxon>Craniata</taxon>
        <taxon>Vertebrata</taxon>
        <taxon>Euteleostomi</taxon>
        <taxon>Mammalia</taxon>
        <taxon>Eutheria</taxon>
        <taxon>Laurasiatheria</taxon>
        <taxon>Artiodactyla</taxon>
        <taxon>Ruminantia</taxon>
        <taxon>Pecora</taxon>
        <taxon>Cervidae</taxon>
        <taxon>Odocoileinae</taxon>
        <taxon>Rangifer</taxon>
    </lineage>
</organism>
<evidence type="ECO:0000313" key="2">
    <source>
        <dbReference type="Proteomes" id="UP001162501"/>
    </source>
</evidence>
<dbReference type="Proteomes" id="UP001162501">
    <property type="component" value="Chromosome 26"/>
</dbReference>
<sequence length="95" mass="10478">MRLSVTALLVTLALCYYEANAVVCPTLAVDLIDFLYAPDLVYKLSLLKYKASPEAVAAKIEVKQCVNKFSPENKLLISEILKKILVVCNTSVKLS</sequence>
<reference evidence="1" key="2">
    <citation type="submission" date="2025-03" db="EMBL/GenBank/DDBJ databases">
        <authorList>
            <consortium name="ELIXIR-Norway"/>
            <consortium name="Elixir Norway"/>
        </authorList>
    </citation>
    <scope>NUCLEOTIDE SEQUENCE</scope>
</reference>
<protein>
    <submittedName>
        <fullName evidence="1">Uncharacterized protein</fullName>
    </submittedName>
</protein>
<proteinExistence type="predicted"/>
<accession>A0AC59ZA79</accession>